<dbReference type="Gene3D" id="3.60.15.10">
    <property type="entry name" value="Ribonuclease Z/Hydroxyacylglutathione hydrolase-like"/>
    <property type="match status" value="1"/>
</dbReference>
<feature type="domain" description="Metallo-beta-lactamase" evidence="2">
    <location>
        <begin position="33"/>
        <end position="212"/>
    </location>
</feature>
<proteinExistence type="predicted"/>
<protein>
    <submittedName>
        <fullName evidence="4">RNA-metabolising metallo-beta-lactamase family protein</fullName>
    </submittedName>
</protein>
<accession>A0A1B1T9E3</accession>
<reference evidence="4" key="1">
    <citation type="submission" date="2014-11" db="EMBL/GenBank/DDBJ databases">
        <authorList>
            <person name="Zhu J."/>
            <person name="Qi W."/>
            <person name="Song R."/>
        </authorList>
    </citation>
    <scope>NUCLEOTIDE SEQUENCE</scope>
</reference>
<dbReference type="PANTHER" id="PTHR11203:SF52">
    <property type="entry name" value="MRNA 3-END PROCESSING FACTOR"/>
    <property type="match status" value="1"/>
</dbReference>
<dbReference type="SMART" id="SM01027">
    <property type="entry name" value="Beta-Casp"/>
    <property type="match status" value="1"/>
</dbReference>
<evidence type="ECO:0000256" key="1">
    <source>
        <dbReference type="ARBA" id="ARBA00022801"/>
    </source>
</evidence>
<dbReference type="AlphaFoldDB" id="A0A1B1T9E3"/>
<dbReference type="GO" id="GO:0004521">
    <property type="term" value="F:RNA endonuclease activity"/>
    <property type="evidence" value="ECO:0007669"/>
    <property type="project" value="TreeGrafter"/>
</dbReference>
<dbReference type="InterPro" id="IPR036866">
    <property type="entry name" value="RibonucZ/Hydroxyglut_hydro"/>
</dbReference>
<dbReference type="InterPro" id="IPR022712">
    <property type="entry name" value="Beta_Casp"/>
</dbReference>
<dbReference type="Pfam" id="PF10996">
    <property type="entry name" value="Beta-Casp"/>
    <property type="match status" value="1"/>
</dbReference>
<dbReference type="PANTHER" id="PTHR11203">
    <property type="entry name" value="CLEAVAGE AND POLYADENYLATION SPECIFICITY FACTOR FAMILY MEMBER"/>
    <property type="match status" value="1"/>
</dbReference>
<evidence type="ECO:0000259" key="3">
    <source>
        <dbReference type="SMART" id="SM01027"/>
    </source>
</evidence>
<name>A0A1B1T9E3_9ARCH</name>
<dbReference type="SUPFAM" id="SSF56281">
    <property type="entry name" value="Metallo-hydrolase/oxidoreductase"/>
    <property type="match status" value="1"/>
</dbReference>
<dbReference type="Gene3D" id="3.40.50.10890">
    <property type="match status" value="1"/>
</dbReference>
<reference evidence="4" key="2">
    <citation type="journal article" date="2015" name="ISME J.">
        <title>A new class of marine Euryarchaeota group II from the Mediterranean deep chlorophyll maximum.</title>
        <authorList>
            <person name="Martin-Cuadrado A.B."/>
            <person name="Garcia-Heredia I."/>
            <person name="Molto A.G."/>
            <person name="Lopez-Ubeda R."/>
            <person name="Kimes N."/>
            <person name="Lopez-Garcia P."/>
            <person name="Moreira D."/>
            <person name="Rodriguez-Valera F."/>
        </authorList>
    </citation>
    <scope>NUCLEOTIDE SEQUENCE</scope>
</reference>
<keyword evidence="1" id="KW-0378">Hydrolase</keyword>
<dbReference type="InterPro" id="IPR050698">
    <property type="entry name" value="MBL"/>
</dbReference>
<evidence type="ECO:0000313" key="4">
    <source>
        <dbReference type="EMBL" id="ANV78907.1"/>
    </source>
</evidence>
<dbReference type="Pfam" id="PF00753">
    <property type="entry name" value="Lactamase_B"/>
    <property type="match status" value="1"/>
</dbReference>
<dbReference type="SMART" id="SM00849">
    <property type="entry name" value="Lactamase_B"/>
    <property type="match status" value="1"/>
</dbReference>
<sequence>MVLYTPGNTSGYPSEKIKSGIRFYFLGGAEEVGNVGCIIEDNTGTRLLIDYGMAPTRPPRYPSESPPVSDAIITHSHIDHIGMAPWLVGAHGTTLHGTALTAKVSEIMWRDTYKVSSIEKYPLSWDKRDLDLALDSWKTHKIGESFKIGEWDCKFHLAGHMPGAVMVEINTPSARILWTGDIDTRNSPNVIGASPISCDILCLEGTYGARTHPNRSDEEQRFVERVKEVVNRGGVALVPAFASGRGQDILRILKRDAPHLNVHFDGMGTRLTKDWLLFPEYNNNFKELMKTWKWVKRVYGKSDRKKALNADVIVTTSGMLDGGPALWYLNRLNSNKSNAILLTGYQAEGSGGRLLLDEGQLSIYGKMTKINLEINQYALSNHADGPSLVKFAKDCSPKEIILFHAPDEGISSLQNELNGEFKVFLPQNNKPLFLNL</sequence>
<dbReference type="InterPro" id="IPR011108">
    <property type="entry name" value="RMMBL"/>
</dbReference>
<dbReference type="InterPro" id="IPR001279">
    <property type="entry name" value="Metallo-B-lactamas"/>
</dbReference>
<organism evidence="4">
    <name type="scientific">uncultured Poseidoniia archaeon</name>
    <dbReference type="NCBI Taxonomy" id="1697135"/>
    <lineage>
        <taxon>Archaea</taxon>
        <taxon>Methanobacteriati</taxon>
        <taxon>Thermoplasmatota</taxon>
        <taxon>Candidatus Poseidoniia</taxon>
        <taxon>environmental samples</taxon>
    </lineage>
</organism>
<dbReference type="GO" id="GO:0016787">
    <property type="term" value="F:hydrolase activity"/>
    <property type="evidence" value="ECO:0007669"/>
    <property type="project" value="UniProtKB-KW"/>
</dbReference>
<feature type="domain" description="Beta-Casp" evidence="3">
    <location>
        <begin position="246"/>
        <end position="355"/>
    </location>
</feature>
<evidence type="ECO:0000259" key="2">
    <source>
        <dbReference type="SMART" id="SM00849"/>
    </source>
</evidence>
<dbReference type="Pfam" id="PF07521">
    <property type="entry name" value="RMMBL"/>
    <property type="match status" value="1"/>
</dbReference>
<dbReference type="EMBL" id="KP211803">
    <property type="protein sequence ID" value="ANV78907.1"/>
    <property type="molecule type" value="Genomic_DNA"/>
</dbReference>